<dbReference type="InterPro" id="IPR029039">
    <property type="entry name" value="Flavoprotein-like_sf"/>
</dbReference>
<name>A0ABN1TB85_9ACTN</name>
<dbReference type="InterPro" id="IPR052200">
    <property type="entry name" value="Protoporphyrinogen_IX_DH"/>
</dbReference>
<dbReference type="Pfam" id="PF12724">
    <property type="entry name" value="Flavodoxin_5"/>
    <property type="match status" value="1"/>
</dbReference>
<organism evidence="2 3">
    <name type="scientific">Kitasatospora arboriphila</name>
    <dbReference type="NCBI Taxonomy" id="258052"/>
    <lineage>
        <taxon>Bacteria</taxon>
        <taxon>Bacillati</taxon>
        <taxon>Actinomycetota</taxon>
        <taxon>Actinomycetes</taxon>
        <taxon>Kitasatosporales</taxon>
        <taxon>Streptomycetaceae</taxon>
        <taxon>Kitasatospora</taxon>
    </lineage>
</organism>
<evidence type="ECO:0000259" key="1">
    <source>
        <dbReference type="PROSITE" id="PS50902"/>
    </source>
</evidence>
<accession>A0ABN1TB85</accession>
<comment type="caution">
    <text evidence="2">The sequence shown here is derived from an EMBL/GenBank/DDBJ whole genome shotgun (WGS) entry which is preliminary data.</text>
</comment>
<dbReference type="RefSeq" id="WP_344622289.1">
    <property type="nucleotide sequence ID" value="NZ_BAAALD010000006.1"/>
</dbReference>
<dbReference type="Gene3D" id="3.40.50.360">
    <property type="match status" value="1"/>
</dbReference>
<dbReference type="PANTHER" id="PTHR38030:SF2">
    <property type="entry name" value="PROTOPORPHYRINOGEN IX DEHYDROGENASE [QUINONE]"/>
    <property type="match status" value="1"/>
</dbReference>
<dbReference type="InterPro" id="IPR008254">
    <property type="entry name" value="Flavodoxin/NO_synth"/>
</dbReference>
<evidence type="ECO:0000313" key="3">
    <source>
        <dbReference type="Proteomes" id="UP001499987"/>
    </source>
</evidence>
<dbReference type="PROSITE" id="PS50902">
    <property type="entry name" value="FLAVODOXIN_LIKE"/>
    <property type="match status" value="1"/>
</dbReference>
<protein>
    <submittedName>
        <fullName evidence="2">Flavodoxin domain-containing protein</fullName>
    </submittedName>
</protein>
<dbReference type="PANTHER" id="PTHR38030">
    <property type="entry name" value="PROTOPORPHYRINOGEN IX DEHYDROGENASE [MENAQUINONE]"/>
    <property type="match status" value="1"/>
</dbReference>
<dbReference type="SUPFAM" id="SSF52218">
    <property type="entry name" value="Flavoproteins"/>
    <property type="match status" value="1"/>
</dbReference>
<proteinExistence type="predicted"/>
<dbReference type="InterPro" id="IPR026816">
    <property type="entry name" value="Flavodoxin_dom"/>
</dbReference>
<evidence type="ECO:0000313" key="2">
    <source>
        <dbReference type="EMBL" id="GAA1072674.1"/>
    </source>
</evidence>
<dbReference type="EMBL" id="BAAALD010000006">
    <property type="protein sequence ID" value="GAA1072674.1"/>
    <property type="molecule type" value="Genomic_DNA"/>
</dbReference>
<keyword evidence="3" id="KW-1185">Reference proteome</keyword>
<reference evidence="2 3" key="1">
    <citation type="journal article" date="2019" name="Int. J. Syst. Evol. Microbiol.">
        <title>The Global Catalogue of Microorganisms (GCM) 10K type strain sequencing project: providing services to taxonomists for standard genome sequencing and annotation.</title>
        <authorList>
            <consortium name="The Broad Institute Genomics Platform"/>
            <consortium name="The Broad Institute Genome Sequencing Center for Infectious Disease"/>
            <person name="Wu L."/>
            <person name="Ma J."/>
        </authorList>
    </citation>
    <scope>NUCLEOTIDE SEQUENCE [LARGE SCALE GENOMIC DNA]</scope>
    <source>
        <strain evidence="2 3">JCM 13002</strain>
    </source>
</reference>
<dbReference type="Proteomes" id="UP001499987">
    <property type="component" value="Unassembled WGS sequence"/>
</dbReference>
<gene>
    <name evidence="2" type="ORF">GCM10009663_10460</name>
</gene>
<sequence length="173" mass="18776">MTKQRVLVAYGTKHGATAGIAEEIGRVLDEEGFATEVVPAAEVTTVADFDAVVLGSALYMNHWQHDALRCAHRHADELARRPVWLFSSGPVDSSAEQHEIPPVAQVAEELEHLHARGHVTFGGSVTAETPGFVARSMVRHGKGGDFRSPEHIRRWAQEIGAELRADEAGPAKD</sequence>
<feature type="domain" description="Flavodoxin-like" evidence="1">
    <location>
        <begin position="6"/>
        <end position="160"/>
    </location>
</feature>